<dbReference type="Gene3D" id="3.30.420.240">
    <property type="match status" value="1"/>
</dbReference>
<name>A0A0W8FEK5_9ZZZZ</name>
<dbReference type="EMBL" id="LNQE01001305">
    <property type="protein sequence ID" value="KUG19290.1"/>
    <property type="molecule type" value="Genomic_DNA"/>
</dbReference>
<reference evidence="1" key="1">
    <citation type="journal article" date="2015" name="Proc. Natl. Acad. Sci. U.S.A.">
        <title>Networks of energetic and metabolic interactions define dynamics in microbial communities.</title>
        <authorList>
            <person name="Embree M."/>
            <person name="Liu J.K."/>
            <person name="Al-Bassam M.M."/>
            <person name="Zengler K."/>
        </authorList>
    </citation>
    <scope>NUCLEOTIDE SEQUENCE</scope>
</reference>
<proteinExistence type="predicted"/>
<accession>A0A0W8FEK5</accession>
<evidence type="ECO:0000313" key="1">
    <source>
        <dbReference type="EMBL" id="KUG19290.1"/>
    </source>
</evidence>
<dbReference type="AlphaFoldDB" id="A0A0W8FEK5"/>
<comment type="caution">
    <text evidence="1">The sequence shown here is derived from an EMBL/GenBank/DDBJ whole genome shotgun (WGS) entry which is preliminary data.</text>
</comment>
<organism evidence="1">
    <name type="scientific">hydrocarbon metagenome</name>
    <dbReference type="NCBI Taxonomy" id="938273"/>
    <lineage>
        <taxon>unclassified sequences</taxon>
        <taxon>metagenomes</taxon>
        <taxon>ecological metagenomes</taxon>
    </lineage>
</organism>
<gene>
    <name evidence="1" type="ORF">ASZ90_011000</name>
</gene>
<protein>
    <submittedName>
        <fullName evidence="1">Uncharacterized protein</fullName>
    </submittedName>
</protein>
<sequence>MTRYFVGLDLGQAADYTAISAIEVHPTPYPVQHEDRDPETRRLRTFETVVESIPLTHHVRHLERLPIGTPYPTQVARVKEIMARLPPGTDLIVDNTGVGRAVTDMLFLEGLTPVCVTITGGDTVNRDGPYFRVPKRDIVGELAVSLQNKRLKIAAALPDAETLINELLAFKVKVNLKTAHDSYEAWREGDHDDLVLSVGMAVWAATWYYSQQTGDDIVVIDEPVSISPV</sequence>